<dbReference type="Pfam" id="PF08544">
    <property type="entry name" value="GHMP_kinases_C"/>
    <property type="match status" value="1"/>
</dbReference>
<accession>A0A7C1GJE2</accession>
<dbReference type="InterPro" id="IPR000705">
    <property type="entry name" value="Galactokinase"/>
</dbReference>
<dbReference type="SUPFAM" id="SSF54211">
    <property type="entry name" value="Ribosomal protein S5 domain 2-like"/>
    <property type="match status" value="1"/>
</dbReference>
<evidence type="ECO:0000259" key="6">
    <source>
        <dbReference type="Pfam" id="PF00288"/>
    </source>
</evidence>
<evidence type="ECO:0000256" key="1">
    <source>
        <dbReference type="ARBA" id="ARBA00006566"/>
    </source>
</evidence>
<protein>
    <submittedName>
        <fullName evidence="9">GHMP kinase</fullName>
    </submittedName>
</protein>
<reference evidence="9" key="1">
    <citation type="journal article" date="2020" name="mSystems">
        <title>Genome- and Community-Level Interaction Insights into Carbon Utilization and Element Cycling Functions of Hydrothermarchaeota in Hydrothermal Sediment.</title>
        <authorList>
            <person name="Zhou Z."/>
            <person name="Liu Y."/>
            <person name="Xu W."/>
            <person name="Pan J."/>
            <person name="Luo Z.H."/>
            <person name="Li M."/>
        </authorList>
    </citation>
    <scope>NUCLEOTIDE SEQUENCE [LARGE SCALE GENOMIC DNA]</scope>
    <source>
        <strain evidence="9">SpSt-116</strain>
    </source>
</reference>
<dbReference type="InterPro" id="IPR019539">
    <property type="entry name" value="GalKase_N"/>
</dbReference>
<dbReference type="GO" id="GO:0004335">
    <property type="term" value="F:galactokinase activity"/>
    <property type="evidence" value="ECO:0007669"/>
    <property type="project" value="InterPro"/>
</dbReference>
<dbReference type="PRINTS" id="PR00959">
    <property type="entry name" value="MEVGALKINASE"/>
</dbReference>
<dbReference type="GO" id="GO:0005829">
    <property type="term" value="C:cytosol"/>
    <property type="evidence" value="ECO:0007669"/>
    <property type="project" value="TreeGrafter"/>
</dbReference>
<dbReference type="Gene3D" id="3.30.70.890">
    <property type="entry name" value="GHMP kinase, C-terminal domain"/>
    <property type="match status" value="1"/>
</dbReference>
<dbReference type="Pfam" id="PF00288">
    <property type="entry name" value="GHMP_kinases_N"/>
    <property type="match status" value="1"/>
</dbReference>
<dbReference type="PANTHER" id="PTHR10457">
    <property type="entry name" value="MEVALONATE KINASE/GALACTOKINASE"/>
    <property type="match status" value="1"/>
</dbReference>
<evidence type="ECO:0000256" key="2">
    <source>
        <dbReference type="ARBA" id="ARBA00022679"/>
    </source>
</evidence>
<dbReference type="InterPro" id="IPR020568">
    <property type="entry name" value="Ribosomal_Su5_D2-typ_SF"/>
</dbReference>
<gene>
    <name evidence="9" type="ORF">ENN26_05045</name>
</gene>
<dbReference type="EMBL" id="DSAY01000092">
    <property type="protein sequence ID" value="HDP15129.1"/>
    <property type="molecule type" value="Genomic_DNA"/>
</dbReference>
<dbReference type="PANTHER" id="PTHR10457:SF7">
    <property type="entry name" value="GALACTOKINASE-RELATED"/>
    <property type="match status" value="1"/>
</dbReference>
<evidence type="ECO:0000256" key="3">
    <source>
        <dbReference type="ARBA" id="ARBA00022741"/>
    </source>
</evidence>
<dbReference type="InterPro" id="IPR006204">
    <property type="entry name" value="GHMP_kinase_N_dom"/>
</dbReference>
<dbReference type="InterPro" id="IPR006206">
    <property type="entry name" value="Mevalonate/galactokinase"/>
</dbReference>
<keyword evidence="3" id="KW-0547">Nucleotide-binding</keyword>
<sequence>MFTASAPGRVDFLNTHQDYKGLPVVPIAINLRTYVTVIEESNYFEIKSEDLCREGKDCIDKFSPLNPSLLEGKWWGNYLRAVVKAVEEHLGEPLRKGFKATITSKVPVGSGLSSSAALEVSFLKAIDHFYNLGLSKKDLAELAFQAENRIAGIPCGRLDQYSSAFGGIILLRPKPPVEIEELKPGNVQLIVVDSGIRHSVADIHPVRQEEINRALRKLMENPKVPHELREKLGYRYDQPKWEQISLDEIEPYLDILAEKERKRILFTILMQASTMRAVEKMRRENWNPLEIAPEINYQHELLRDLYDVSLPQLEKIRDAMLNAGALAVKLSGAGMGGSLIALVEKNEEDIVKSALSAGAKQAWKVWPDSGARIEE</sequence>
<keyword evidence="4 9" id="KW-0418">Kinase</keyword>
<evidence type="ECO:0000259" key="7">
    <source>
        <dbReference type="Pfam" id="PF08544"/>
    </source>
</evidence>
<feature type="domain" description="GHMP kinase N-terminal" evidence="6">
    <location>
        <begin position="77"/>
        <end position="167"/>
    </location>
</feature>
<name>A0A7C1GJE2_9CREN</name>
<comment type="similarity">
    <text evidence="1">Belongs to the GHMP kinase family. GalK subfamily.</text>
</comment>
<dbReference type="AlphaFoldDB" id="A0A7C1GJE2"/>
<comment type="caution">
    <text evidence="9">The sequence shown here is derived from an EMBL/GenBank/DDBJ whole genome shotgun (WGS) entry which is preliminary data.</text>
</comment>
<organism evidence="9">
    <name type="scientific">Thermofilum adornatum</name>
    <dbReference type="NCBI Taxonomy" id="1365176"/>
    <lineage>
        <taxon>Archaea</taxon>
        <taxon>Thermoproteota</taxon>
        <taxon>Thermoprotei</taxon>
        <taxon>Thermofilales</taxon>
        <taxon>Thermofilaceae</taxon>
        <taxon>Thermofilum</taxon>
    </lineage>
</organism>
<evidence type="ECO:0000259" key="8">
    <source>
        <dbReference type="Pfam" id="PF10509"/>
    </source>
</evidence>
<keyword evidence="5" id="KW-0067">ATP-binding</keyword>
<dbReference type="GO" id="GO:0006012">
    <property type="term" value="P:galactose metabolic process"/>
    <property type="evidence" value="ECO:0007669"/>
    <property type="project" value="InterPro"/>
</dbReference>
<dbReference type="PROSITE" id="PS00627">
    <property type="entry name" value="GHMP_KINASES_ATP"/>
    <property type="match status" value="1"/>
</dbReference>
<dbReference type="Gene3D" id="3.30.230.10">
    <property type="match status" value="1"/>
</dbReference>
<feature type="domain" description="Galactokinase N-terminal" evidence="8">
    <location>
        <begin position="2"/>
        <end position="37"/>
    </location>
</feature>
<proteinExistence type="inferred from homology"/>
<dbReference type="PIRSF" id="PIRSF000530">
    <property type="entry name" value="Galactokinase"/>
    <property type="match status" value="1"/>
</dbReference>
<dbReference type="SUPFAM" id="SSF55060">
    <property type="entry name" value="GHMP Kinase, C-terminal domain"/>
    <property type="match status" value="1"/>
</dbReference>
<evidence type="ECO:0000313" key="9">
    <source>
        <dbReference type="EMBL" id="HDP15129.1"/>
    </source>
</evidence>
<dbReference type="InterPro" id="IPR013750">
    <property type="entry name" value="GHMP_kinase_C_dom"/>
</dbReference>
<feature type="domain" description="GHMP kinase C-terminal" evidence="7">
    <location>
        <begin position="278"/>
        <end position="357"/>
    </location>
</feature>
<evidence type="ECO:0000256" key="5">
    <source>
        <dbReference type="ARBA" id="ARBA00022840"/>
    </source>
</evidence>
<dbReference type="GO" id="GO:0005524">
    <property type="term" value="F:ATP binding"/>
    <property type="evidence" value="ECO:0007669"/>
    <property type="project" value="UniProtKB-KW"/>
</dbReference>
<dbReference type="InterPro" id="IPR006203">
    <property type="entry name" value="GHMP_knse_ATP-bd_CS"/>
</dbReference>
<dbReference type="PRINTS" id="PR00473">
    <property type="entry name" value="GALCTOKINASE"/>
</dbReference>
<keyword evidence="2" id="KW-0808">Transferase</keyword>
<dbReference type="InterPro" id="IPR036554">
    <property type="entry name" value="GHMP_kinase_C_sf"/>
</dbReference>
<dbReference type="Pfam" id="PF10509">
    <property type="entry name" value="GalKase_gal_bdg"/>
    <property type="match status" value="1"/>
</dbReference>
<dbReference type="InterPro" id="IPR014721">
    <property type="entry name" value="Ribsml_uS5_D2-typ_fold_subgr"/>
</dbReference>
<evidence type="ECO:0000256" key="4">
    <source>
        <dbReference type="ARBA" id="ARBA00022777"/>
    </source>
</evidence>